<dbReference type="EMBL" id="DVJO01000086">
    <property type="protein sequence ID" value="HIS82740.1"/>
    <property type="molecule type" value="Genomic_DNA"/>
</dbReference>
<reference evidence="1" key="1">
    <citation type="submission" date="2020-10" db="EMBL/GenBank/DDBJ databases">
        <authorList>
            <person name="Gilroy R."/>
        </authorList>
    </citation>
    <scope>NUCLEOTIDE SEQUENCE</scope>
    <source>
        <strain evidence="1">CHK152-2994</strain>
    </source>
</reference>
<proteinExistence type="predicted"/>
<name>A0A9D1FVK3_9BACT</name>
<comment type="caution">
    <text evidence="1">The sequence shown here is derived from an EMBL/GenBank/DDBJ whole genome shotgun (WGS) entry which is preliminary data.</text>
</comment>
<sequence length="115" mass="12989">MYNNNININFGARLETAKVLEVTAQKIFQSDGIEGCKEVVNALNSTPIKATGHKGYRYFAQEIGRKIISKYPDIAKATDEIKNITEKNPQIKKAELREKIQPILDRIGKEIDITI</sequence>
<accession>A0A9D1FVK3</accession>
<dbReference type="Proteomes" id="UP000824139">
    <property type="component" value="Unassembled WGS sequence"/>
</dbReference>
<evidence type="ECO:0000313" key="2">
    <source>
        <dbReference type="Proteomes" id="UP000824139"/>
    </source>
</evidence>
<reference evidence="1" key="2">
    <citation type="journal article" date="2021" name="PeerJ">
        <title>Extensive microbial diversity within the chicken gut microbiome revealed by metagenomics and culture.</title>
        <authorList>
            <person name="Gilroy R."/>
            <person name="Ravi A."/>
            <person name="Getino M."/>
            <person name="Pursley I."/>
            <person name="Horton D.L."/>
            <person name="Alikhan N.F."/>
            <person name="Baker D."/>
            <person name="Gharbi K."/>
            <person name="Hall N."/>
            <person name="Watson M."/>
            <person name="Adriaenssens E.M."/>
            <person name="Foster-Nyarko E."/>
            <person name="Jarju S."/>
            <person name="Secka A."/>
            <person name="Antonio M."/>
            <person name="Oren A."/>
            <person name="Chaudhuri R.R."/>
            <person name="La Ragione R."/>
            <person name="Hildebrand F."/>
            <person name="Pallen M.J."/>
        </authorList>
    </citation>
    <scope>NUCLEOTIDE SEQUENCE</scope>
    <source>
        <strain evidence="1">CHK152-2994</strain>
    </source>
</reference>
<dbReference type="AlphaFoldDB" id="A0A9D1FVK3"/>
<organism evidence="1 2">
    <name type="scientific">Candidatus Scatenecus faecavium</name>
    <dbReference type="NCBI Taxonomy" id="2840915"/>
    <lineage>
        <taxon>Bacteria</taxon>
        <taxon>Candidatus Scatenecus</taxon>
    </lineage>
</organism>
<gene>
    <name evidence="1" type="ORF">IAD41_03955</name>
</gene>
<evidence type="ECO:0000313" key="1">
    <source>
        <dbReference type="EMBL" id="HIS82740.1"/>
    </source>
</evidence>
<protein>
    <submittedName>
        <fullName evidence="1">Uncharacterized protein</fullName>
    </submittedName>
</protein>